<accession>A0A914UUL8</accession>
<proteinExistence type="predicted"/>
<sequence>MRLSHSHSKALHCESQHHTTYVRKVPAGNESKSHKNGNSLLVGEDARLMRNGCSSKLQYRVDVRAIAVNAITIKKRSVVSSSIDDDVRVIPFPDRLASRKECRHSFSVV</sequence>
<organism evidence="1 2">
    <name type="scientific">Plectus sambesii</name>
    <dbReference type="NCBI Taxonomy" id="2011161"/>
    <lineage>
        <taxon>Eukaryota</taxon>
        <taxon>Metazoa</taxon>
        <taxon>Ecdysozoa</taxon>
        <taxon>Nematoda</taxon>
        <taxon>Chromadorea</taxon>
        <taxon>Plectida</taxon>
        <taxon>Plectina</taxon>
        <taxon>Plectoidea</taxon>
        <taxon>Plectidae</taxon>
        <taxon>Plectus</taxon>
    </lineage>
</organism>
<dbReference type="AlphaFoldDB" id="A0A914UUL8"/>
<dbReference type="Proteomes" id="UP000887566">
    <property type="component" value="Unplaced"/>
</dbReference>
<keyword evidence="1" id="KW-1185">Reference proteome</keyword>
<reference evidence="2" key="1">
    <citation type="submission" date="2022-11" db="UniProtKB">
        <authorList>
            <consortium name="WormBaseParasite"/>
        </authorList>
    </citation>
    <scope>IDENTIFICATION</scope>
</reference>
<dbReference type="WBParaSite" id="PSAMB.scaffold1250size33847.g12016.t1">
    <property type="protein sequence ID" value="PSAMB.scaffold1250size33847.g12016.t1"/>
    <property type="gene ID" value="PSAMB.scaffold1250size33847.g12016"/>
</dbReference>
<protein>
    <submittedName>
        <fullName evidence="2">Uncharacterized protein</fullName>
    </submittedName>
</protein>
<evidence type="ECO:0000313" key="1">
    <source>
        <dbReference type="Proteomes" id="UP000887566"/>
    </source>
</evidence>
<name>A0A914UUL8_9BILA</name>
<evidence type="ECO:0000313" key="2">
    <source>
        <dbReference type="WBParaSite" id="PSAMB.scaffold1250size33847.g12016.t1"/>
    </source>
</evidence>